<dbReference type="Proteomes" id="UP000179227">
    <property type="component" value="Unassembled WGS sequence"/>
</dbReference>
<dbReference type="EMBL" id="MFBS01000006">
    <property type="protein sequence ID" value="OGE10842.1"/>
    <property type="molecule type" value="Genomic_DNA"/>
</dbReference>
<dbReference type="STRING" id="1797729.A3A60_02585"/>
<name>A0A1F5I3A0_9BACT</name>
<gene>
    <name evidence="1" type="ORF">A3A60_02585</name>
</gene>
<protein>
    <submittedName>
        <fullName evidence="1">Uncharacterized protein</fullName>
    </submittedName>
</protein>
<proteinExistence type="predicted"/>
<comment type="caution">
    <text evidence="1">The sequence shown here is derived from an EMBL/GenBank/DDBJ whole genome shotgun (WGS) entry which is preliminary data.</text>
</comment>
<evidence type="ECO:0000313" key="2">
    <source>
        <dbReference type="Proteomes" id="UP000179227"/>
    </source>
</evidence>
<organism evidence="1 2">
    <name type="scientific">Candidatus Curtissbacteria bacterium RIFCSPLOWO2_01_FULL_42_26</name>
    <dbReference type="NCBI Taxonomy" id="1797729"/>
    <lineage>
        <taxon>Bacteria</taxon>
        <taxon>Candidatus Curtissiibacteriota</taxon>
    </lineage>
</organism>
<evidence type="ECO:0000313" key="1">
    <source>
        <dbReference type="EMBL" id="OGE10842.1"/>
    </source>
</evidence>
<dbReference type="AlphaFoldDB" id="A0A1F5I3A0"/>
<sequence length="98" mass="11797">MHDIDFRVFFGYYEVVDYEIVIDEPIKVWVMFDQGIFPIAMNWRRKLVKFEKLVFIGTRRVGDVKFLNLVCSSDAANFELEYNSDNYSWKVKKVMPRE</sequence>
<accession>A0A1F5I3A0</accession>
<reference evidence="1 2" key="1">
    <citation type="journal article" date="2016" name="Nat. Commun.">
        <title>Thousands of microbial genomes shed light on interconnected biogeochemical processes in an aquifer system.</title>
        <authorList>
            <person name="Anantharaman K."/>
            <person name="Brown C.T."/>
            <person name="Hug L.A."/>
            <person name="Sharon I."/>
            <person name="Castelle C.J."/>
            <person name="Probst A.J."/>
            <person name="Thomas B.C."/>
            <person name="Singh A."/>
            <person name="Wilkins M.J."/>
            <person name="Karaoz U."/>
            <person name="Brodie E.L."/>
            <person name="Williams K.H."/>
            <person name="Hubbard S.S."/>
            <person name="Banfield J.F."/>
        </authorList>
    </citation>
    <scope>NUCLEOTIDE SEQUENCE [LARGE SCALE GENOMIC DNA]</scope>
</reference>